<dbReference type="Pfam" id="PF13563">
    <property type="entry name" value="2_5_RNA_ligase2"/>
    <property type="match status" value="1"/>
</dbReference>
<dbReference type="Proteomes" id="UP000237351">
    <property type="component" value="Chromosome"/>
</dbReference>
<proteinExistence type="predicted"/>
<keyword evidence="2" id="KW-1185">Reference proteome</keyword>
<dbReference type="EMBL" id="CP008743">
    <property type="protein sequence ID" value="ARN84305.1"/>
    <property type="molecule type" value="Genomic_DNA"/>
</dbReference>
<evidence type="ECO:0000313" key="2">
    <source>
        <dbReference type="Proteomes" id="UP000237351"/>
    </source>
</evidence>
<name>A0A1W6N382_9PROT</name>
<dbReference type="Gene3D" id="3.90.1140.10">
    <property type="entry name" value="Cyclic phosphodiesterase"/>
    <property type="match status" value="1"/>
</dbReference>
<evidence type="ECO:0000313" key="1">
    <source>
        <dbReference type="EMBL" id="ARN84305.1"/>
    </source>
</evidence>
<dbReference type="KEGG" id="naf:GQ61_01975"/>
<sequence length="190" mass="21900">MKKTNVFLATLFEEEALKMYLSLHLKEDFYLIKSLTSKIDLHLTIGYMRGVNIQDLALIASIFEPLIHTPMIKTHVQQLITLGNGHRANCILAALLEDSDGSFRKLHDQALTLLRKETPYTFENSERFLSHVTIGRLNHHSAQRERMAFIEKFKKQPIPNVSINVERLGLMQRNLVTGHYDCLKSYHLGQ</sequence>
<dbReference type="InterPro" id="IPR009097">
    <property type="entry name" value="Cyclic_Pdiesterase"/>
</dbReference>
<dbReference type="AlphaFoldDB" id="A0A1W6N382"/>
<dbReference type="STRING" id="1414854.GQ61_01975"/>
<organism evidence="1 2">
    <name type="scientific">Candidatus Nucleicultrix amoebiphila FS5</name>
    <dbReference type="NCBI Taxonomy" id="1414854"/>
    <lineage>
        <taxon>Bacteria</taxon>
        <taxon>Pseudomonadati</taxon>
        <taxon>Pseudomonadota</taxon>
        <taxon>Alphaproteobacteria</taxon>
        <taxon>Holosporales</taxon>
        <taxon>Candidatus Nucleicultricaceae</taxon>
        <taxon>Candidatus Nucleicultrix</taxon>
    </lineage>
</organism>
<reference evidence="1 2" key="1">
    <citation type="submission" date="2014-06" db="EMBL/GenBank/DDBJ databases">
        <title>The genome of the endonuclear symbiont Nucleicultrix amoebiphila.</title>
        <authorList>
            <person name="Schulz F."/>
            <person name="Horn M."/>
        </authorList>
    </citation>
    <scope>NUCLEOTIDE SEQUENCE [LARGE SCALE GENOMIC DNA]</scope>
    <source>
        <strain evidence="1 2">FS5</strain>
    </source>
</reference>
<dbReference type="SUPFAM" id="SSF55144">
    <property type="entry name" value="LigT-like"/>
    <property type="match status" value="1"/>
</dbReference>
<accession>A0A1W6N382</accession>
<protein>
    <recommendedName>
        <fullName evidence="3">2'-5' RNA ligase</fullName>
    </recommendedName>
</protein>
<dbReference type="RefSeq" id="WP_085783679.1">
    <property type="nucleotide sequence ID" value="NZ_CP008743.1"/>
</dbReference>
<gene>
    <name evidence="1" type="ORF">GQ61_01975</name>
</gene>
<evidence type="ECO:0008006" key="3">
    <source>
        <dbReference type="Google" id="ProtNLM"/>
    </source>
</evidence>